<evidence type="ECO:0000256" key="1">
    <source>
        <dbReference type="SAM" id="Phobius"/>
    </source>
</evidence>
<keyword evidence="4" id="KW-1185">Reference proteome</keyword>
<protein>
    <recommendedName>
        <fullName evidence="2">Competence protein CoiA-like N-terminal domain-containing protein</fullName>
    </recommendedName>
</protein>
<feature type="domain" description="Competence protein CoiA-like N-terminal" evidence="2">
    <location>
        <begin position="31"/>
        <end position="60"/>
    </location>
</feature>
<evidence type="ECO:0000313" key="4">
    <source>
        <dbReference type="Proteomes" id="UP000308181"/>
    </source>
</evidence>
<evidence type="ECO:0000313" key="3">
    <source>
        <dbReference type="EMBL" id="TKB95738.1"/>
    </source>
</evidence>
<dbReference type="Pfam" id="PF25164">
    <property type="entry name" value="CoiA_N"/>
    <property type="match status" value="1"/>
</dbReference>
<proteinExistence type="predicted"/>
<keyword evidence="1" id="KW-0812">Transmembrane</keyword>
<dbReference type="RefSeq" id="WP_136827495.1">
    <property type="nucleotide sequence ID" value="NZ_SWBP01000007.1"/>
</dbReference>
<dbReference type="AlphaFoldDB" id="A0A4U1BU13"/>
<dbReference type="Proteomes" id="UP000308181">
    <property type="component" value="Unassembled WGS sequence"/>
</dbReference>
<organism evidence="3 4">
    <name type="scientific">Pedobacter cryophilus</name>
    <dbReference type="NCBI Taxonomy" id="2571271"/>
    <lineage>
        <taxon>Bacteria</taxon>
        <taxon>Pseudomonadati</taxon>
        <taxon>Bacteroidota</taxon>
        <taxon>Sphingobacteriia</taxon>
        <taxon>Sphingobacteriales</taxon>
        <taxon>Sphingobacteriaceae</taxon>
        <taxon>Pedobacter</taxon>
    </lineage>
</organism>
<accession>A0A4U1BU13</accession>
<gene>
    <name evidence="3" type="ORF">FA046_15720</name>
</gene>
<keyword evidence="1" id="KW-0472">Membrane</keyword>
<name>A0A4U1BU13_9SPHI</name>
<dbReference type="OrthoDB" id="1490774at2"/>
<dbReference type="EMBL" id="SWBP01000007">
    <property type="protein sequence ID" value="TKB95738.1"/>
    <property type="molecule type" value="Genomic_DNA"/>
</dbReference>
<dbReference type="InterPro" id="IPR057253">
    <property type="entry name" value="CoiA-like_N"/>
</dbReference>
<comment type="caution">
    <text evidence="3">The sequence shown here is derived from an EMBL/GenBank/DDBJ whole genome shotgun (WGS) entry which is preliminary data.</text>
</comment>
<evidence type="ECO:0000259" key="2">
    <source>
        <dbReference type="Pfam" id="PF25164"/>
    </source>
</evidence>
<sequence>MSAKITIGLHTSTQKALHIRDSGNGLACGCTCFGCKEPLIANQGKKKDWHFSHHSDSDCSGGLETALHKLAKEIIVESESMVFPKYEKLNYRNSTSEKPLKSFRPDVSAELEDGVQIYFEIFHRHKNTERKNTFYKTSKLKSVEIDMSGCPLNSRDSIKNFVLNVPKNKSIIYWEDELNTISKTSYKIDFKLISVLVLGLIALVSVIVNFTKSKKNKFIN</sequence>
<reference evidence="3 4" key="1">
    <citation type="submission" date="2019-04" db="EMBL/GenBank/DDBJ databases">
        <title>Pedobacter sp. AR-3-17 sp. nov., isolated from Arctic soil.</title>
        <authorList>
            <person name="Dahal R.H."/>
            <person name="Kim D.-U."/>
        </authorList>
    </citation>
    <scope>NUCLEOTIDE SEQUENCE [LARGE SCALE GENOMIC DNA]</scope>
    <source>
        <strain evidence="3 4">AR-3-17</strain>
    </source>
</reference>
<keyword evidence="1" id="KW-1133">Transmembrane helix</keyword>
<feature type="transmembrane region" description="Helical" evidence="1">
    <location>
        <begin position="192"/>
        <end position="211"/>
    </location>
</feature>